<dbReference type="SUPFAM" id="SSF56349">
    <property type="entry name" value="DNA breaking-rejoining enzymes"/>
    <property type="match status" value="1"/>
</dbReference>
<dbReference type="Proteomes" id="UP000199701">
    <property type="component" value="Unassembled WGS sequence"/>
</dbReference>
<dbReference type="STRING" id="99656.SAMN05421659_101439"/>
<name>A0A1I0MFI2_9FIRM</name>
<dbReference type="InterPro" id="IPR050090">
    <property type="entry name" value="Tyrosine_recombinase_XerCD"/>
</dbReference>
<dbReference type="Pfam" id="PF00589">
    <property type="entry name" value="Phage_integrase"/>
    <property type="match status" value="1"/>
</dbReference>
<gene>
    <name evidence="3" type="ORF">SAMN05421659_101439</name>
</gene>
<dbReference type="AlphaFoldDB" id="A0A1I0MFI2"/>
<dbReference type="InterPro" id="IPR002104">
    <property type="entry name" value="Integrase_catalytic"/>
</dbReference>
<dbReference type="InterPro" id="IPR013762">
    <property type="entry name" value="Integrase-like_cat_sf"/>
</dbReference>
<evidence type="ECO:0000259" key="2">
    <source>
        <dbReference type="PROSITE" id="PS51898"/>
    </source>
</evidence>
<feature type="domain" description="Tyr recombinase" evidence="2">
    <location>
        <begin position="41"/>
        <end position="248"/>
    </location>
</feature>
<proteinExistence type="predicted"/>
<dbReference type="GO" id="GO:0006310">
    <property type="term" value="P:DNA recombination"/>
    <property type="evidence" value="ECO:0007669"/>
    <property type="project" value="UniProtKB-KW"/>
</dbReference>
<dbReference type="CDD" id="cd01189">
    <property type="entry name" value="INT_ICEBs1_C_like"/>
    <property type="match status" value="1"/>
</dbReference>
<organism evidence="3 4">
    <name type="scientific">[Clostridium] fimetarium</name>
    <dbReference type="NCBI Taxonomy" id="99656"/>
    <lineage>
        <taxon>Bacteria</taxon>
        <taxon>Bacillati</taxon>
        <taxon>Bacillota</taxon>
        <taxon>Clostridia</taxon>
        <taxon>Lachnospirales</taxon>
        <taxon>Lachnospiraceae</taxon>
    </lineage>
</organism>
<dbReference type="GO" id="GO:0003677">
    <property type="term" value="F:DNA binding"/>
    <property type="evidence" value="ECO:0007669"/>
    <property type="project" value="InterPro"/>
</dbReference>
<dbReference type="GO" id="GO:0015074">
    <property type="term" value="P:DNA integration"/>
    <property type="evidence" value="ECO:0007669"/>
    <property type="project" value="InterPro"/>
</dbReference>
<dbReference type="PANTHER" id="PTHR30349">
    <property type="entry name" value="PHAGE INTEGRASE-RELATED"/>
    <property type="match status" value="1"/>
</dbReference>
<evidence type="ECO:0000256" key="1">
    <source>
        <dbReference type="ARBA" id="ARBA00023172"/>
    </source>
</evidence>
<keyword evidence="4" id="KW-1185">Reference proteome</keyword>
<dbReference type="PANTHER" id="PTHR30349:SF64">
    <property type="entry name" value="PROPHAGE INTEGRASE INTD-RELATED"/>
    <property type="match status" value="1"/>
</dbReference>
<evidence type="ECO:0000313" key="4">
    <source>
        <dbReference type="Proteomes" id="UP000199701"/>
    </source>
</evidence>
<dbReference type="Gene3D" id="1.10.443.10">
    <property type="entry name" value="Intergrase catalytic core"/>
    <property type="match status" value="1"/>
</dbReference>
<protein>
    <submittedName>
        <fullName evidence="3">Phage integrase family protein</fullName>
    </submittedName>
</protein>
<evidence type="ECO:0000313" key="3">
    <source>
        <dbReference type="EMBL" id="SEV86530.1"/>
    </source>
</evidence>
<reference evidence="3 4" key="1">
    <citation type="submission" date="2016-10" db="EMBL/GenBank/DDBJ databases">
        <authorList>
            <person name="de Groot N.N."/>
        </authorList>
    </citation>
    <scope>NUCLEOTIDE SEQUENCE [LARGE SCALE GENOMIC DNA]</scope>
    <source>
        <strain evidence="3 4">DSM 9179</strain>
    </source>
</reference>
<dbReference type="OrthoDB" id="1899549at2"/>
<dbReference type="InterPro" id="IPR011010">
    <property type="entry name" value="DNA_brk_join_enz"/>
</dbReference>
<accession>A0A1I0MFI2</accession>
<sequence>MLLIIKQVLEYAILKNYIENSPLEKFKLASNILRKDIKKQNVTQVFMIEEKKQLETLIMKDFMKDKGKTIPLAILFAFQTGVRLGELVSLKWSDINDEYITIQRTEIRYQKLNPDGSKGAFIIDIKDSPKSIAGNRDIYLTPKAKNVLRLIKTSNIQNNYDSEFIFFYEKGRMHERCVDNAIRKYCKKLNINIKSMHKIRKTFISTLIDSGLNIDEIRKIAGHEDAQTTFNSYCYNRLDKTQTNNLIANAL</sequence>
<dbReference type="PROSITE" id="PS51898">
    <property type="entry name" value="TYR_RECOMBINASE"/>
    <property type="match status" value="1"/>
</dbReference>
<dbReference type="EMBL" id="FOJI01000001">
    <property type="protein sequence ID" value="SEV86530.1"/>
    <property type="molecule type" value="Genomic_DNA"/>
</dbReference>
<keyword evidence="1" id="KW-0233">DNA recombination</keyword>